<organism evidence="1 2">
    <name type="scientific">Lacrimispora algidixylanolytica</name>
    <dbReference type="NCBI Taxonomy" id="94868"/>
    <lineage>
        <taxon>Bacteria</taxon>
        <taxon>Bacillati</taxon>
        <taxon>Bacillota</taxon>
        <taxon>Clostridia</taxon>
        <taxon>Lachnospirales</taxon>
        <taxon>Lachnospiraceae</taxon>
        <taxon>Lacrimispora</taxon>
    </lineage>
</organism>
<name>A0A419T7X8_9FIRM</name>
<gene>
    <name evidence="1" type="ORF">BET01_13515</name>
</gene>
<accession>A0A419T7X8</accession>
<dbReference type="OrthoDB" id="2079795at2"/>
<sequence length="298" mass="33551">MGIMKLFMQKILRYRNLETQKEETSYEEQETKPVTGVEDPLHFSLKKIAEEFAFREGSRVFQSELLKLAGENKPEISDVEEVGQKIHTEIKRIQSGISLLAGNVQKAEEIRNGLKLLEDIETELKSIYPYEEEELDQDILKESKTVEHLEKLSKGLSVLLNNKELLETFGDLTVQLKAIDETVKELIQSYEKALSEEVVSGEAVSEDGVSEEGVSEEVVNELSQSAAEVFSSFQELLPLISSGIEEFTSALVRDNENVLGIVDDVEQFAALKSELIPLIVLNERLNSSLRAAKMEEDK</sequence>
<dbReference type="Proteomes" id="UP000284277">
    <property type="component" value="Unassembled WGS sequence"/>
</dbReference>
<evidence type="ECO:0000313" key="2">
    <source>
        <dbReference type="Proteomes" id="UP000284277"/>
    </source>
</evidence>
<evidence type="ECO:0000313" key="1">
    <source>
        <dbReference type="EMBL" id="RKD33555.1"/>
    </source>
</evidence>
<dbReference type="RefSeq" id="WP_120195604.1">
    <property type="nucleotide sequence ID" value="NZ_MCIA01000006.1"/>
</dbReference>
<proteinExistence type="predicted"/>
<dbReference type="EMBL" id="MCIA01000006">
    <property type="protein sequence ID" value="RKD33555.1"/>
    <property type="molecule type" value="Genomic_DNA"/>
</dbReference>
<comment type="caution">
    <text evidence="1">The sequence shown here is derived from an EMBL/GenBank/DDBJ whole genome shotgun (WGS) entry which is preliminary data.</text>
</comment>
<dbReference type="AlphaFoldDB" id="A0A419T7X8"/>
<protein>
    <submittedName>
        <fullName evidence="1">Uncharacterized protein</fullName>
    </submittedName>
</protein>
<reference evidence="1 2" key="1">
    <citation type="submission" date="2016-08" db="EMBL/GenBank/DDBJ databases">
        <title>A new outlook on sporulation: Clostridium algidixylanolyticum.</title>
        <authorList>
            <person name="Poppleton D.I."/>
            <person name="Gribaldo S."/>
        </authorList>
    </citation>
    <scope>NUCLEOTIDE SEQUENCE [LARGE SCALE GENOMIC DNA]</scope>
    <source>
        <strain evidence="1 2">SPL73</strain>
    </source>
</reference>
<keyword evidence="2" id="KW-1185">Reference proteome</keyword>